<evidence type="ECO:0000256" key="1">
    <source>
        <dbReference type="SAM" id="Phobius"/>
    </source>
</evidence>
<dbReference type="Proteomes" id="UP000178417">
    <property type="component" value="Unassembled WGS sequence"/>
</dbReference>
<keyword evidence="1" id="KW-0812">Transmembrane</keyword>
<evidence type="ECO:0000313" key="3">
    <source>
        <dbReference type="Proteomes" id="UP000178417"/>
    </source>
</evidence>
<accession>A0A1F4SMB1</accession>
<sequence>MKKNGFTLIETIIAITIAGVISSMLFVVITTGIDSWGFLRGQKKLMQEVKGVLIRMTKEIRRVKSNSSSNIITFTPGDFKFVDIDDNMIEYKRNGANLERNGSILLSGIASPDGLHFTYLDGSGNVATIESNINVVQFNLVVQDGKNVVRLSSGAGIRNR</sequence>
<name>A0A1F4SMB1_UNCSA</name>
<gene>
    <name evidence="2" type="ORF">A2310_02250</name>
</gene>
<evidence type="ECO:0000313" key="2">
    <source>
        <dbReference type="EMBL" id="OGC21602.1"/>
    </source>
</evidence>
<dbReference type="Pfam" id="PF07963">
    <property type="entry name" value="N_methyl"/>
    <property type="match status" value="1"/>
</dbReference>
<dbReference type="EMBL" id="MEUB01000038">
    <property type="protein sequence ID" value="OGC21602.1"/>
    <property type="molecule type" value="Genomic_DNA"/>
</dbReference>
<dbReference type="NCBIfam" id="TIGR02532">
    <property type="entry name" value="IV_pilin_GFxxxE"/>
    <property type="match status" value="1"/>
</dbReference>
<dbReference type="InterPro" id="IPR012902">
    <property type="entry name" value="N_methyl_site"/>
</dbReference>
<comment type="caution">
    <text evidence="2">The sequence shown here is derived from an EMBL/GenBank/DDBJ whole genome shotgun (WGS) entry which is preliminary data.</text>
</comment>
<proteinExistence type="predicted"/>
<keyword evidence="1" id="KW-1133">Transmembrane helix</keyword>
<dbReference type="AlphaFoldDB" id="A0A1F4SMB1"/>
<feature type="transmembrane region" description="Helical" evidence="1">
    <location>
        <begin position="12"/>
        <end position="39"/>
    </location>
</feature>
<protein>
    <recommendedName>
        <fullName evidence="4">General secretion pathway GspH domain-containing protein</fullName>
    </recommendedName>
</protein>
<reference evidence="2 3" key="1">
    <citation type="journal article" date="2016" name="Nat. Commun.">
        <title>Thousands of microbial genomes shed light on interconnected biogeochemical processes in an aquifer system.</title>
        <authorList>
            <person name="Anantharaman K."/>
            <person name="Brown C.T."/>
            <person name="Hug L.A."/>
            <person name="Sharon I."/>
            <person name="Castelle C.J."/>
            <person name="Probst A.J."/>
            <person name="Thomas B.C."/>
            <person name="Singh A."/>
            <person name="Wilkins M.J."/>
            <person name="Karaoz U."/>
            <person name="Brodie E.L."/>
            <person name="Williams K.H."/>
            <person name="Hubbard S.S."/>
            <person name="Banfield J.F."/>
        </authorList>
    </citation>
    <scope>NUCLEOTIDE SEQUENCE [LARGE SCALE GENOMIC DNA]</scope>
</reference>
<keyword evidence="1" id="KW-0472">Membrane</keyword>
<dbReference type="STRING" id="1802579.A2310_02250"/>
<evidence type="ECO:0008006" key="4">
    <source>
        <dbReference type="Google" id="ProtNLM"/>
    </source>
</evidence>
<organism evidence="2 3">
    <name type="scientific">candidate division WOR-1 bacterium RIFOXYB2_FULL_37_13</name>
    <dbReference type="NCBI Taxonomy" id="1802579"/>
    <lineage>
        <taxon>Bacteria</taxon>
        <taxon>Bacillati</taxon>
        <taxon>Saganbacteria</taxon>
    </lineage>
</organism>